<dbReference type="SUPFAM" id="SSF51445">
    <property type="entry name" value="(Trans)glycosidases"/>
    <property type="match status" value="1"/>
</dbReference>
<reference evidence="2 3" key="1">
    <citation type="submission" date="2023-04" db="EMBL/GenBank/DDBJ databases">
        <title>Forest soil microbial communities from Buena Vista Peninsula, Colon Province, Panama.</title>
        <authorList>
            <person name="Bouskill N."/>
        </authorList>
    </citation>
    <scope>NUCLEOTIDE SEQUENCE [LARGE SCALE GENOMIC DNA]</scope>
    <source>
        <strain evidence="2 3">AC80</strain>
    </source>
</reference>
<evidence type="ECO:0000313" key="3">
    <source>
        <dbReference type="Proteomes" id="UP001160130"/>
    </source>
</evidence>
<keyword evidence="3" id="KW-1185">Reference proteome</keyword>
<feature type="region of interest" description="Disordered" evidence="1">
    <location>
        <begin position="1"/>
        <end position="31"/>
    </location>
</feature>
<dbReference type="InterPro" id="IPR017853">
    <property type="entry name" value="GH"/>
</dbReference>
<sequence>MASGAVNQQIPGRKPDDRPSRSRRKSRSSKRHEVLTAALITDTLFADVSEFQPVVDNSYPYQVLSIRVSDGTYQDHNFAANYAWMRTALDDGKLVFGIVYTYCRPNWQANAGTVRSVIDANGGLHPRIALMLDVEQGGNPPGDGSNWINQLYWDLAGYAGSRARIIGYGNVGDLDSMWPTKPDGIRLIIAAYGSNPDYPGKVAHQYTDGTGYGGGLPEGAPPFGNCDMNSADGLNPVQFAAACGVTTPSPGGISRV</sequence>
<protein>
    <recommendedName>
        <fullName evidence="4">DUF1906 domain-containing protein</fullName>
    </recommendedName>
</protein>
<evidence type="ECO:0008006" key="4">
    <source>
        <dbReference type="Google" id="ProtNLM"/>
    </source>
</evidence>
<dbReference type="EMBL" id="JARXVE010000014">
    <property type="protein sequence ID" value="MDH6199061.1"/>
    <property type="molecule type" value="Genomic_DNA"/>
</dbReference>
<dbReference type="Gene3D" id="3.20.20.80">
    <property type="entry name" value="Glycosidases"/>
    <property type="match status" value="1"/>
</dbReference>
<name>A0ABT6L7X8_9MYCO</name>
<accession>A0ABT6L7X8</accession>
<organism evidence="2 3">
    <name type="scientific">Mycolicibacterium frederiksbergense</name>
    <dbReference type="NCBI Taxonomy" id="117567"/>
    <lineage>
        <taxon>Bacteria</taxon>
        <taxon>Bacillati</taxon>
        <taxon>Actinomycetota</taxon>
        <taxon>Actinomycetes</taxon>
        <taxon>Mycobacteriales</taxon>
        <taxon>Mycobacteriaceae</taxon>
        <taxon>Mycolicibacterium</taxon>
    </lineage>
</organism>
<comment type="caution">
    <text evidence="2">The sequence shown here is derived from an EMBL/GenBank/DDBJ whole genome shotgun (WGS) entry which is preliminary data.</text>
</comment>
<gene>
    <name evidence="2" type="ORF">M2272_005728</name>
</gene>
<proteinExistence type="predicted"/>
<evidence type="ECO:0000256" key="1">
    <source>
        <dbReference type="SAM" id="MobiDB-lite"/>
    </source>
</evidence>
<evidence type="ECO:0000313" key="2">
    <source>
        <dbReference type="EMBL" id="MDH6199061.1"/>
    </source>
</evidence>
<feature type="compositionally biased region" description="Basic residues" evidence="1">
    <location>
        <begin position="21"/>
        <end position="30"/>
    </location>
</feature>
<feature type="compositionally biased region" description="Polar residues" evidence="1">
    <location>
        <begin position="1"/>
        <end position="10"/>
    </location>
</feature>
<dbReference type="Proteomes" id="UP001160130">
    <property type="component" value="Unassembled WGS sequence"/>
</dbReference>